<evidence type="ECO:0000313" key="12">
    <source>
        <dbReference type="Proteomes" id="UP001177592"/>
    </source>
</evidence>
<keyword evidence="4 6" id="KW-1133">Transmembrane helix</keyword>
<organism evidence="8 11">
    <name type="scientific">Arsenophonus nasoniae</name>
    <name type="common">son-killer infecting Nasonia vitripennis</name>
    <dbReference type="NCBI Taxonomy" id="638"/>
    <lineage>
        <taxon>Bacteria</taxon>
        <taxon>Pseudomonadati</taxon>
        <taxon>Pseudomonadota</taxon>
        <taxon>Gammaproteobacteria</taxon>
        <taxon>Enterobacterales</taxon>
        <taxon>Morganellaceae</taxon>
        <taxon>Arsenophonus</taxon>
    </lineage>
</organism>
<evidence type="ECO:0000256" key="3">
    <source>
        <dbReference type="ARBA" id="ARBA00022692"/>
    </source>
</evidence>
<sequence>MTNRPLLDASTEIDPSFYSAKMKQDDEIDLIELFSILYKSKLLITIFVVVFTAAIFCWSLFSPQKWKSEA</sequence>
<dbReference type="EMBL" id="CP038613">
    <property type="protein sequence ID" value="QBY44861.1"/>
    <property type="molecule type" value="Genomic_DNA"/>
</dbReference>
<dbReference type="GeneID" id="96878369"/>
<evidence type="ECO:0000256" key="2">
    <source>
        <dbReference type="ARBA" id="ARBA00022475"/>
    </source>
</evidence>
<protein>
    <submittedName>
        <fullName evidence="8">Chain length determinant protein</fullName>
    </submittedName>
    <submittedName>
        <fullName evidence="9">Wzz/FepE/Etk N-terminal domain-containing protein</fullName>
    </submittedName>
</protein>
<feature type="domain" description="Polysaccharide chain length determinant N-terminal" evidence="7">
    <location>
        <begin position="26"/>
        <end position="70"/>
    </location>
</feature>
<keyword evidence="3 6" id="KW-0812">Transmembrane</keyword>
<feature type="transmembrane region" description="Helical" evidence="6">
    <location>
        <begin position="42"/>
        <end position="61"/>
    </location>
</feature>
<evidence type="ECO:0000256" key="5">
    <source>
        <dbReference type="ARBA" id="ARBA00023136"/>
    </source>
</evidence>
<dbReference type="Proteomes" id="UP000295134">
    <property type="component" value="Chromosome"/>
</dbReference>
<comment type="subcellular location">
    <subcellularLocation>
        <location evidence="1">Cell membrane</location>
        <topology evidence="1">Multi-pass membrane protein</topology>
    </subcellularLocation>
</comment>
<dbReference type="RefSeq" id="WP_026821497.1">
    <property type="nucleotide sequence ID" value="NZ_CP038613.1"/>
</dbReference>
<evidence type="ECO:0000256" key="1">
    <source>
        <dbReference type="ARBA" id="ARBA00004651"/>
    </source>
</evidence>
<name>A0A4P7KXL4_9GAMM</name>
<dbReference type="AlphaFoldDB" id="A0A4P7KXL4"/>
<evidence type="ECO:0000313" key="9">
    <source>
        <dbReference type="EMBL" id="WGM01020.1"/>
    </source>
</evidence>
<evidence type="ECO:0000256" key="4">
    <source>
        <dbReference type="ARBA" id="ARBA00022989"/>
    </source>
</evidence>
<dbReference type="Pfam" id="PF02706">
    <property type="entry name" value="Wzz"/>
    <property type="match status" value="1"/>
</dbReference>
<keyword evidence="12" id="KW-1185">Reference proteome</keyword>
<evidence type="ECO:0000256" key="6">
    <source>
        <dbReference type="SAM" id="Phobius"/>
    </source>
</evidence>
<reference evidence="8 11" key="1">
    <citation type="submission" date="2019-03" db="EMBL/GenBank/DDBJ databases">
        <title>Long-read sequencing reveals hyperdense prophage content in a complex bacterial symbiont genome.</title>
        <authorList>
            <person name="Frost C.L."/>
            <person name="Siozios S."/>
            <person name="Nadal-Jimenez P."/>
            <person name="Brockhurst M.A."/>
            <person name="King K.C."/>
            <person name="Darby A.C."/>
            <person name="Hurst G.D.D."/>
        </authorList>
    </citation>
    <scope>NUCLEOTIDE SEQUENCE [LARGE SCALE GENOMIC DNA]</scope>
    <source>
        <strain evidence="8 11">FIN</strain>
    </source>
</reference>
<dbReference type="EMBL" id="CP123523">
    <property type="protein sequence ID" value="WGM05109.1"/>
    <property type="molecule type" value="Genomic_DNA"/>
</dbReference>
<evidence type="ECO:0000259" key="7">
    <source>
        <dbReference type="Pfam" id="PF02706"/>
    </source>
</evidence>
<proteinExistence type="predicted"/>
<evidence type="ECO:0000313" key="10">
    <source>
        <dbReference type="EMBL" id="WGM05109.1"/>
    </source>
</evidence>
<dbReference type="Proteomes" id="UP001177592">
    <property type="component" value="Chromosome"/>
</dbReference>
<keyword evidence="2" id="KW-1003">Cell membrane</keyword>
<dbReference type="Proteomes" id="UP001177595">
    <property type="component" value="Chromosome"/>
</dbReference>
<accession>A0A4P7KXL4</accession>
<evidence type="ECO:0000313" key="11">
    <source>
        <dbReference type="Proteomes" id="UP000295134"/>
    </source>
</evidence>
<reference evidence="9" key="2">
    <citation type="submission" date="2023-04" db="EMBL/GenBank/DDBJ databases">
        <title>Genome dynamics across the evolutionary transition to endosymbiosis.</title>
        <authorList>
            <person name="Siozios S."/>
            <person name="Nadal-Jimenez P."/>
            <person name="Azagi T."/>
            <person name="Sprong H."/>
            <person name="Frost C.L."/>
            <person name="Parratt S.R."/>
            <person name="Taylor G."/>
            <person name="Brettell L."/>
            <person name="Lew K.C."/>
            <person name="Croft L."/>
            <person name="King K.C."/>
            <person name="Brockhurst M.A."/>
            <person name="Hypsa V."/>
            <person name="Novakova E."/>
            <person name="Darby A.C."/>
            <person name="Hurst G.D.D."/>
        </authorList>
    </citation>
    <scope>NUCLEOTIDE SEQUENCE</scope>
    <source>
        <strain evidence="10">ANv_CAN</strain>
        <strain evidence="9">APv</strain>
    </source>
</reference>
<dbReference type="InterPro" id="IPR003856">
    <property type="entry name" value="LPS_length_determ_N"/>
</dbReference>
<gene>
    <name evidence="8" type="ORF">ArsFIN_34480</name>
    <name evidence="9" type="ORF">QE210_14400</name>
    <name evidence="10" type="ORF">QE258_16350</name>
</gene>
<dbReference type="KEGG" id="ans:ArsFIN_34480"/>
<dbReference type="EMBL" id="CP123504">
    <property type="protein sequence ID" value="WGM01020.1"/>
    <property type="molecule type" value="Genomic_DNA"/>
</dbReference>
<evidence type="ECO:0000313" key="8">
    <source>
        <dbReference type="EMBL" id="QBY44861.1"/>
    </source>
</evidence>
<dbReference type="GO" id="GO:0005886">
    <property type="term" value="C:plasma membrane"/>
    <property type="evidence" value="ECO:0007669"/>
    <property type="project" value="UniProtKB-SubCell"/>
</dbReference>
<keyword evidence="5 6" id="KW-0472">Membrane</keyword>